<evidence type="ECO:0000313" key="2">
    <source>
        <dbReference type="Proteomes" id="UP000278627"/>
    </source>
</evidence>
<dbReference type="WBParaSite" id="BPAG_0000077901-mRNA-1">
    <property type="protein sequence ID" value="BPAG_0000077901-mRNA-1"/>
    <property type="gene ID" value="BPAG_0000077901"/>
</dbReference>
<dbReference type="EMBL" id="UZAD01000042">
    <property type="protein sequence ID" value="VDN81966.1"/>
    <property type="molecule type" value="Genomic_DNA"/>
</dbReference>
<evidence type="ECO:0000313" key="1">
    <source>
        <dbReference type="EMBL" id="VDN81966.1"/>
    </source>
</evidence>
<protein>
    <submittedName>
        <fullName evidence="3">Ovule protein</fullName>
    </submittedName>
</protein>
<keyword evidence="2" id="KW-1185">Reference proteome</keyword>
<sequence>MRLSVKNLHSPGMICIAASAESRLGFYMNNSVLFCPSYSCTILIDSAVIFGLRCSSLSIHLFVH</sequence>
<organism evidence="3">
    <name type="scientific">Brugia pahangi</name>
    <name type="common">Filarial nematode worm</name>
    <dbReference type="NCBI Taxonomy" id="6280"/>
    <lineage>
        <taxon>Eukaryota</taxon>
        <taxon>Metazoa</taxon>
        <taxon>Ecdysozoa</taxon>
        <taxon>Nematoda</taxon>
        <taxon>Chromadorea</taxon>
        <taxon>Rhabditida</taxon>
        <taxon>Spirurina</taxon>
        <taxon>Spiruromorpha</taxon>
        <taxon>Filarioidea</taxon>
        <taxon>Onchocercidae</taxon>
        <taxon>Brugia</taxon>
    </lineage>
</organism>
<dbReference type="AlphaFoldDB" id="A0A0N4SYG9"/>
<reference evidence="3" key="1">
    <citation type="submission" date="2017-02" db="UniProtKB">
        <authorList>
            <consortium name="WormBaseParasite"/>
        </authorList>
    </citation>
    <scope>IDENTIFICATION</scope>
</reference>
<dbReference type="STRING" id="6280.A0A0N4SYG9"/>
<proteinExistence type="predicted"/>
<name>A0A0N4SYG9_BRUPA</name>
<accession>A0A0N4SYG9</accession>
<evidence type="ECO:0000313" key="3">
    <source>
        <dbReference type="WBParaSite" id="BPAG_0000077901-mRNA-1"/>
    </source>
</evidence>
<gene>
    <name evidence="1" type="ORF">BPAG_LOCUS780</name>
</gene>
<dbReference type="Proteomes" id="UP000278627">
    <property type="component" value="Unassembled WGS sequence"/>
</dbReference>
<reference evidence="1 2" key="2">
    <citation type="submission" date="2018-11" db="EMBL/GenBank/DDBJ databases">
        <authorList>
            <consortium name="Pathogen Informatics"/>
        </authorList>
    </citation>
    <scope>NUCLEOTIDE SEQUENCE [LARGE SCALE GENOMIC DNA]</scope>
</reference>